<dbReference type="OrthoDB" id="5567366at2"/>
<dbReference type="InterPro" id="IPR009288">
    <property type="entry name" value="AIG2-like_dom"/>
</dbReference>
<dbReference type="AlphaFoldDB" id="A0A2S5JKY3"/>
<gene>
    <name evidence="2" type="ORF">LV82_00012</name>
</gene>
<reference evidence="2 3" key="1">
    <citation type="submission" date="2018-01" db="EMBL/GenBank/DDBJ databases">
        <title>Genomic Encyclopedia of Archaeal and Bacterial Type Strains, Phase II (KMG-II): from individual species to whole genera.</title>
        <authorList>
            <person name="Goeker M."/>
        </authorList>
    </citation>
    <scope>NUCLEOTIDE SEQUENCE [LARGE SCALE GENOMIC DNA]</scope>
    <source>
        <strain evidence="2 3">DSM 12048</strain>
    </source>
</reference>
<dbReference type="Proteomes" id="UP000239736">
    <property type="component" value="Unassembled WGS sequence"/>
</dbReference>
<name>A0A2S5JKY3_9RHOB</name>
<keyword evidence="3" id="KW-1185">Reference proteome</keyword>
<dbReference type="SUPFAM" id="SSF110857">
    <property type="entry name" value="Gamma-glutamyl cyclotransferase-like"/>
    <property type="match status" value="1"/>
</dbReference>
<evidence type="ECO:0000313" key="2">
    <source>
        <dbReference type="EMBL" id="PPB82092.1"/>
    </source>
</evidence>
<dbReference type="InterPro" id="IPR013024">
    <property type="entry name" value="GGCT-like"/>
</dbReference>
<protein>
    <submittedName>
        <fullName evidence="2">Gamma-glutamyl AIG2-like cyclotransferase</fullName>
    </submittedName>
</protein>
<keyword evidence="2" id="KW-0808">Transferase</keyword>
<evidence type="ECO:0000259" key="1">
    <source>
        <dbReference type="Pfam" id="PF06094"/>
    </source>
</evidence>
<dbReference type="Gene3D" id="3.10.490.10">
    <property type="entry name" value="Gamma-glutamyl cyclotransferase-like"/>
    <property type="match status" value="1"/>
</dbReference>
<dbReference type="Pfam" id="PF06094">
    <property type="entry name" value="GGACT"/>
    <property type="match status" value="1"/>
</dbReference>
<sequence>MEVSRHPAFFGYGSLVNRATHDHSPAVSARLSGWRRIWRQTRLRPWPFLSVEPHAGTRIEGLIAAVPGADWAALDRREAAYERTKLPPDSLTGAPGWATGVEIYAIAPRQGEDAPRGPILLSYLDVVVQGFLREFGPDGAARFFSTTAHWGPVLDDRADPLYPRGQRLGMAERAIVDDHIDGLGLARQTRRAFRP</sequence>
<accession>A0A2S5JKY3</accession>
<proteinExistence type="predicted"/>
<feature type="domain" description="Gamma-glutamylcyclotransferase AIG2-like" evidence="1">
    <location>
        <begin position="10"/>
        <end position="108"/>
    </location>
</feature>
<dbReference type="RefSeq" id="WP_104068688.1">
    <property type="nucleotide sequence ID" value="NZ_PRDS01000001.1"/>
</dbReference>
<dbReference type="CDD" id="cd06661">
    <property type="entry name" value="GGCT_like"/>
    <property type="match status" value="1"/>
</dbReference>
<dbReference type="InterPro" id="IPR036568">
    <property type="entry name" value="GGCT-like_sf"/>
</dbReference>
<comment type="caution">
    <text evidence="2">The sequence shown here is derived from an EMBL/GenBank/DDBJ whole genome shotgun (WGS) entry which is preliminary data.</text>
</comment>
<organism evidence="2 3">
    <name type="scientific">Albidovulum inexpectatum</name>
    <dbReference type="NCBI Taxonomy" id="196587"/>
    <lineage>
        <taxon>Bacteria</taxon>
        <taxon>Pseudomonadati</taxon>
        <taxon>Pseudomonadota</taxon>
        <taxon>Alphaproteobacteria</taxon>
        <taxon>Rhodobacterales</taxon>
        <taxon>Paracoccaceae</taxon>
        <taxon>Albidovulum</taxon>
    </lineage>
</organism>
<dbReference type="GO" id="GO:0016740">
    <property type="term" value="F:transferase activity"/>
    <property type="evidence" value="ECO:0007669"/>
    <property type="project" value="UniProtKB-KW"/>
</dbReference>
<evidence type="ECO:0000313" key="3">
    <source>
        <dbReference type="Proteomes" id="UP000239736"/>
    </source>
</evidence>
<dbReference type="EMBL" id="PRDS01000001">
    <property type="protein sequence ID" value="PPB82092.1"/>
    <property type="molecule type" value="Genomic_DNA"/>
</dbReference>